<evidence type="ECO:0000256" key="3">
    <source>
        <dbReference type="ARBA" id="ARBA00038275"/>
    </source>
</evidence>
<sequence>MADKAQKEKQKGNEAFKVGDYPAAVGHYTAAILADRGDVTFPLNRAAAYLKLGKYEDAERDCSTVLNLSSKNVKAFFRRGQARSGLGHLVDAQRDFTEALRLEPENKATKEELKKIAELIEAEKRKKLGQRQINSTFDAALQPASTPKRRRVPITIVEPPTATPSTAEPKAKSAATTPSASSQPGEQSNKTPPPPPTALEGIRESSSRPLKPSTISSSPEYSNILKSTASTSSQSQIQNSPTSSATPATPSTSTSTSTPISSGPSASSSVPQPNEQPISPISASKWPLAANDVPSSFAEAKQAREAKSQSGRVGGGIFRASGQSTVFPTKSSSSAAEVAGSPAAETASAKTAQSPQSAENGDAGVGAGVRVTQAREEEEKVSTVESPSKIPPTKADGRGTAPVGEAPGTLFDLIRAWRSVLTSLERWKLLQTIPPSRIPAFCKTSLEPPLLDSILEVFLVVLSALPTEEDRGKVKEYMESLEKVPRFGTLVMFLNKREKAVAKEVWRKLGCETVAPPGCFGAERGDDGFVVVASAFLDAPPVELPAKAMFIRLSSRLHMSTVSFPISSHSSILLSLLASVFLLAFIRAALLFLRARTSSSSEKQALVHAQQQKNVEQQSPAPSPSSSSSWRLGFFTWESLPTLPVSLKLNENDMKGRGVGFVPPSQRPAAQPWQPGRRSGPAFEHPPAAMYQTEEPVSMAKMIMSRHTFRKPAHRPPPRPKTGSQMQYTRRPASMV</sequence>
<keyword evidence="7" id="KW-0812">Transmembrane</keyword>
<dbReference type="InterPro" id="IPR025986">
    <property type="entry name" value="RPAP3-like_C"/>
</dbReference>
<feature type="compositionally biased region" description="Low complexity" evidence="6">
    <location>
        <begin position="158"/>
        <end position="182"/>
    </location>
</feature>
<keyword evidence="2 5" id="KW-0802">TPR repeat</keyword>
<evidence type="ECO:0000259" key="8">
    <source>
        <dbReference type="Pfam" id="PF13877"/>
    </source>
</evidence>
<evidence type="ECO:0000256" key="2">
    <source>
        <dbReference type="ARBA" id="ARBA00022803"/>
    </source>
</evidence>
<reference evidence="9" key="1">
    <citation type="submission" date="2022-07" db="EMBL/GenBank/DDBJ databases">
        <title>Genome Sequence of Leucocoprinus birnbaumii.</title>
        <authorList>
            <person name="Buettner E."/>
        </authorList>
    </citation>
    <scope>NUCLEOTIDE SEQUENCE</scope>
    <source>
        <strain evidence="9">VT141</strain>
    </source>
</reference>
<evidence type="ECO:0000256" key="6">
    <source>
        <dbReference type="SAM" id="MobiDB-lite"/>
    </source>
</evidence>
<comment type="caution">
    <text evidence="9">The sequence shown here is derived from an EMBL/GenBank/DDBJ whole genome shotgun (WGS) entry which is preliminary data.</text>
</comment>
<dbReference type="PANTHER" id="PTHR46423">
    <property type="entry name" value="RNA POLYMERASE II-ASSOCIATED PROTEIN 3"/>
    <property type="match status" value="1"/>
</dbReference>
<feature type="region of interest" description="Disordered" evidence="6">
    <location>
        <begin position="137"/>
        <end position="403"/>
    </location>
</feature>
<dbReference type="PANTHER" id="PTHR46423:SF1">
    <property type="entry name" value="RNA POLYMERASE II-ASSOCIATED PROTEIN 3"/>
    <property type="match status" value="1"/>
</dbReference>
<evidence type="ECO:0000313" key="9">
    <source>
        <dbReference type="EMBL" id="KAJ3575668.1"/>
    </source>
</evidence>
<evidence type="ECO:0000313" key="10">
    <source>
        <dbReference type="Proteomes" id="UP001213000"/>
    </source>
</evidence>
<feature type="compositionally biased region" description="Polar residues" evidence="6">
    <location>
        <begin position="321"/>
        <end position="335"/>
    </location>
</feature>
<dbReference type="EMBL" id="JANIEX010000030">
    <property type="protein sequence ID" value="KAJ3575668.1"/>
    <property type="molecule type" value="Genomic_DNA"/>
</dbReference>
<keyword evidence="1" id="KW-0677">Repeat</keyword>
<feature type="compositionally biased region" description="Polar residues" evidence="6">
    <location>
        <begin position="270"/>
        <end position="282"/>
    </location>
</feature>
<feature type="compositionally biased region" description="Low complexity" evidence="6">
    <location>
        <begin position="227"/>
        <end position="269"/>
    </location>
</feature>
<evidence type="ECO:0000256" key="4">
    <source>
        <dbReference type="ARBA" id="ARBA00040133"/>
    </source>
</evidence>
<gene>
    <name evidence="9" type="ORF">NP233_g949</name>
</gene>
<feature type="region of interest" description="Disordered" evidence="6">
    <location>
        <begin position="604"/>
        <end position="627"/>
    </location>
</feature>
<keyword evidence="7" id="KW-0472">Membrane</keyword>
<proteinExistence type="inferred from homology"/>
<dbReference type="InterPro" id="IPR019734">
    <property type="entry name" value="TPR_rpt"/>
</dbReference>
<evidence type="ECO:0000256" key="1">
    <source>
        <dbReference type="ARBA" id="ARBA00022737"/>
    </source>
</evidence>
<dbReference type="InterPro" id="IPR011990">
    <property type="entry name" value="TPR-like_helical_dom_sf"/>
</dbReference>
<evidence type="ECO:0000256" key="5">
    <source>
        <dbReference type="PROSITE-ProRule" id="PRU00339"/>
    </source>
</evidence>
<dbReference type="AlphaFoldDB" id="A0AAD5W1F7"/>
<feature type="domain" description="RNA-polymerase II-associated protein 3-like C-terminal" evidence="8">
    <location>
        <begin position="406"/>
        <end position="499"/>
    </location>
</feature>
<evidence type="ECO:0000256" key="7">
    <source>
        <dbReference type="SAM" id="Phobius"/>
    </source>
</evidence>
<feature type="compositionally biased region" description="Polar residues" evidence="6">
    <location>
        <begin position="213"/>
        <end position="226"/>
    </location>
</feature>
<dbReference type="SUPFAM" id="SSF48452">
    <property type="entry name" value="TPR-like"/>
    <property type="match status" value="1"/>
</dbReference>
<dbReference type="Pfam" id="PF13877">
    <property type="entry name" value="RPAP3_C"/>
    <property type="match status" value="1"/>
</dbReference>
<organism evidence="9 10">
    <name type="scientific">Leucocoprinus birnbaumii</name>
    <dbReference type="NCBI Taxonomy" id="56174"/>
    <lineage>
        <taxon>Eukaryota</taxon>
        <taxon>Fungi</taxon>
        <taxon>Dikarya</taxon>
        <taxon>Basidiomycota</taxon>
        <taxon>Agaricomycotina</taxon>
        <taxon>Agaricomycetes</taxon>
        <taxon>Agaricomycetidae</taxon>
        <taxon>Agaricales</taxon>
        <taxon>Agaricineae</taxon>
        <taxon>Agaricaceae</taxon>
        <taxon>Leucocoprinus</taxon>
    </lineage>
</organism>
<protein>
    <recommendedName>
        <fullName evidence="4">RNA polymerase II-associated protein 3</fullName>
    </recommendedName>
</protein>
<feature type="repeat" description="TPR" evidence="5">
    <location>
        <begin position="73"/>
        <end position="106"/>
    </location>
</feature>
<accession>A0AAD5W1F7</accession>
<dbReference type="GO" id="GO:0101031">
    <property type="term" value="C:protein folding chaperone complex"/>
    <property type="evidence" value="ECO:0007669"/>
    <property type="project" value="TreeGrafter"/>
</dbReference>
<keyword evidence="10" id="KW-1185">Reference proteome</keyword>
<feature type="compositionally biased region" description="Polar residues" evidence="6">
    <location>
        <begin position="604"/>
        <end position="618"/>
    </location>
</feature>
<dbReference type="SMART" id="SM00028">
    <property type="entry name" value="TPR"/>
    <property type="match status" value="3"/>
</dbReference>
<feature type="compositionally biased region" description="Polar residues" evidence="6">
    <location>
        <begin position="348"/>
        <end position="359"/>
    </location>
</feature>
<keyword evidence="7" id="KW-1133">Transmembrane helix</keyword>
<name>A0AAD5W1F7_9AGAR</name>
<comment type="similarity">
    <text evidence="3">Belongs to the RPAP3 family.</text>
</comment>
<feature type="transmembrane region" description="Helical" evidence="7">
    <location>
        <begin position="572"/>
        <end position="593"/>
    </location>
</feature>
<dbReference type="InterPro" id="IPR051966">
    <property type="entry name" value="RPAP3"/>
</dbReference>
<dbReference type="Gene3D" id="1.25.40.10">
    <property type="entry name" value="Tetratricopeptide repeat domain"/>
    <property type="match status" value="1"/>
</dbReference>
<feature type="compositionally biased region" description="Basic and acidic residues" evidence="6">
    <location>
        <begin position="373"/>
        <end position="382"/>
    </location>
</feature>
<feature type="compositionally biased region" description="Basic residues" evidence="6">
    <location>
        <begin position="709"/>
        <end position="718"/>
    </location>
</feature>
<dbReference type="Proteomes" id="UP001213000">
    <property type="component" value="Unassembled WGS sequence"/>
</dbReference>
<feature type="region of interest" description="Disordered" evidence="6">
    <location>
        <begin position="709"/>
        <end position="736"/>
    </location>
</feature>
<feature type="region of interest" description="Disordered" evidence="6">
    <location>
        <begin position="661"/>
        <end position="682"/>
    </location>
</feature>
<dbReference type="PROSITE" id="PS50005">
    <property type="entry name" value="TPR"/>
    <property type="match status" value="1"/>
</dbReference>